<name>A0A402A9C8_9CHLR</name>
<reference evidence="2" key="1">
    <citation type="submission" date="2018-12" db="EMBL/GenBank/DDBJ databases">
        <title>Tengunoibacter tsumagoiensis gen. nov., sp. nov., Dictyobacter kobayashii sp. nov., D. alpinus sp. nov., and D. joshuensis sp. nov. and description of Dictyobacteraceae fam. nov. within the order Ktedonobacterales isolated from Tengu-no-mugimeshi.</title>
        <authorList>
            <person name="Wang C.M."/>
            <person name="Zheng Y."/>
            <person name="Sakai Y."/>
            <person name="Toyoda A."/>
            <person name="Minakuchi Y."/>
            <person name="Abe K."/>
            <person name="Yokota A."/>
            <person name="Yabe S."/>
        </authorList>
    </citation>
    <scope>NUCLEOTIDE SEQUENCE [LARGE SCALE GENOMIC DNA]</scope>
    <source>
        <strain evidence="2">Uno3</strain>
    </source>
</reference>
<sequence length="79" mass="8802">MMGAQQQRSEVARLLTQIRQEYESAQRGLTDLTSGCSRHAFIASKMKNMGKLHHQLQAIVGDSAIALVADQLYHCSQDE</sequence>
<evidence type="ECO:0000313" key="1">
    <source>
        <dbReference type="EMBL" id="GCE15750.1"/>
    </source>
</evidence>
<dbReference type="RefSeq" id="WP_126583171.1">
    <property type="nucleotide sequence ID" value="NZ_BIFR01000002.1"/>
</dbReference>
<comment type="caution">
    <text evidence="1">The sequence shown here is derived from an EMBL/GenBank/DDBJ whole genome shotgun (WGS) entry which is preliminary data.</text>
</comment>
<proteinExistence type="predicted"/>
<dbReference type="Proteomes" id="UP000287352">
    <property type="component" value="Unassembled WGS sequence"/>
</dbReference>
<evidence type="ECO:0000313" key="2">
    <source>
        <dbReference type="Proteomes" id="UP000287352"/>
    </source>
</evidence>
<dbReference type="EMBL" id="BIFR01000002">
    <property type="protein sequence ID" value="GCE15750.1"/>
    <property type="molecule type" value="Genomic_DNA"/>
</dbReference>
<protein>
    <submittedName>
        <fullName evidence="1">Uncharacterized protein</fullName>
    </submittedName>
</protein>
<accession>A0A402A9C8</accession>
<dbReference type="AlphaFoldDB" id="A0A402A9C8"/>
<gene>
    <name evidence="1" type="ORF">KTT_56090</name>
</gene>
<organism evidence="1 2">
    <name type="scientific">Tengunoibacter tsumagoiensis</name>
    <dbReference type="NCBI Taxonomy" id="2014871"/>
    <lineage>
        <taxon>Bacteria</taxon>
        <taxon>Bacillati</taxon>
        <taxon>Chloroflexota</taxon>
        <taxon>Ktedonobacteria</taxon>
        <taxon>Ktedonobacterales</taxon>
        <taxon>Dictyobacteraceae</taxon>
        <taxon>Tengunoibacter</taxon>
    </lineage>
</organism>
<dbReference type="OrthoDB" id="163633at2"/>
<keyword evidence="2" id="KW-1185">Reference proteome</keyword>